<dbReference type="Pfam" id="PF02129">
    <property type="entry name" value="Peptidase_S15"/>
    <property type="match status" value="1"/>
</dbReference>
<dbReference type="InterPro" id="IPR005674">
    <property type="entry name" value="CocE/Ser_esterase"/>
</dbReference>
<evidence type="ECO:0000313" key="3">
    <source>
        <dbReference type="EMBL" id="MBE9254769.1"/>
    </source>
</evidence>
<dbReference type="Pfam" id="PF08530">
    <property type="entry name" value="PepX_C"/>
    <property type="match status" value="1"/>
</dbReference>
<dbReference type="SUPFAM" id="SSF49785">
    <property type="entry name" value="Galactose-binding domain-like"/>
    <property type="match status" value="1"/>
</dbReference>
<comment type="caution">
    <text evidence="3">The sequence shown here is derived from an EMBL/GenBank/DDBJ whole genome shotgun (WGS) entry which is preliminary data.</text>
</comment>
<dbReference type="Gene3D" id="1.10.3020.10">
    <property type="entry name" value="alpha-amino acid ester hydrolase ( Helical cap domain)"/>
    <property type="match status" value="1"/>
</dbReference>
<dbReference type="InterPro" id="IPR008979">
    <property type="entry name" value="Galactose-bd-like_sf"/>
</dbReference>
<dbReference type="SUPFAM" id="SSF53474">
    <property type="entry name" value="alpha/beta-Hydrolases"/>
    <property type="match status" value="1"/>
</dbReference>
<dbReference type="InterPro" id="IPR000383">
    <property type="entry name" value="Xaa-Pro-like_dom"/>
</dbReference>
<keyword evidence="1 3" id="KW-0378">Hydrolase</keyword>
<accession>A0ABR9VTV0</accession>
<dbReference type="GO" id="GO:0016787">
    <property type="term" value="F:hydrolase activity"/>
    <property type="evidence" value="ECO:0007669"/>
    <property type="project" value="UniProtKB-KW"/>
</dbReference>
<dbReference type="InterPro" id="IPR050585">
    <property type="entry name" value="Xaa-Pro_dipeptidyl-ppase/CocE"/>
</dbReference>
<evidence type="ECO:0000313" key="4">
    <source>
        <dbReference type="Proteomes" id="UP000658720"/>
    </source>
</evidence>
<keyword evidence="4" id="KW-1185">Reference proteome</keyword>
<reference evidence="3 4" key="1">
    <citation type="submission" date="2020-10" db="EMBL/GenBank/DDBJ databases">
        <authorList>
            <person name="Castelo-Branco R."/>
            <person name="Eusebio N."/>
            <person name="Adriana R."/>
            <person name="Vieira A."/>
            <person name="Brugerolle De Fraissinette N."/>
            <person name="Rezende De Castro R."/>
            <person name="Schneider M.P."/>
            <person name="Vasconcelos V."/>
            <person name="Leao P.N."/>
        </authorList>
    </citation>
    <scope>NUCLEOTIDE SEQUENCE [LARGE SCALE GENOMIC DNA]</scope>
    <source>
        <strain evidence="3 4">LEGE 00031</strain>
    </source>
</reference>
<dbReference type="PANTHER" id="PTHR43056:SF10">
    <property type="entry name" value="COCE_NOND FAMILY, PUTATIVE (AFU_ORTHOLOGUE AFUA_7G00600)-RELATED"/>
    <property type="match status" value="1"/>
</dbReference>
<dbReference type="EMBL" id="JADEVV010000039">
    <property type="protein sequence ID" value="MBE9254769.1"/>
    <property type="molecule type" value="Genomic_DNA"/>
</dbReference>
<protein>
    <submittedName>
        <fullName evidence="3">CocE/NonD family hydrolase</fullName>
    </submittedName>
</protein>
<name>A0ABR9VTV0_9SYNC</name>
<organism evidence="3 4">
    <name type="scientific">Synechocystis salina LEGE 00031</name>
    <dbReference type="NCBI Taxonomy" id="1828736"/>
    <lineage>
        <taxon>Bacteria</taxon>
        <taxon>Bacillati</taxon>
        <taxon>Cyanobacteriota</taxon>
        <taxon>Cyanophyceae</taxon>
        <taxon>Synechococcales</taxon>
        <taxon>Merismopediaceae</taxon>
        <taxon>Synechocystis</taxon>
    </lineage>
</organism>
<dbReference type="SMART" id="SM00939">
    <property type="entry name" value="PepX_C"/>
    <property type="match status" value="1"/>
</dbReference>
<evidence type="ECO:0000256" key="1">
    <source>
        <dbReference type="ARBA" id="ARBA00022801"/>
    </source>
</evidence>
<feature type="domain" description="Xaa-Pro dipeptidyl-peptidase C-terminal" evidence="2">
    <location>
        <begin position="294"/>
        <end position="529"/>
    </location>
</feature>
<dbReference type="Gene3D" id="2.60.120.260">
    <property type="entry name" value="Galactose-binding domain-like"/>
    <property type="match status" value="1"/>
</dbReference>
<evidence type="ECO:0000259" key="2">
    <source>
        <dbReference type="SMART" id="SM00939"/>
    </source>
</evidence>
<dbReference type="InterPro" id="IPR013736">
    <property type="entry name" value="Xaa-Pro_dipept_C"/>
</dbReference>
<dbReference type="NCBIfam" id="TIGR00976">
    <property type="entry name" value="CocE_NonD"/>
    <property type="match status" value="1"/>
</dbReference>
<dbReference type="Gene3D" id="3.40.50.1820">
    <property type="entry name" value="alpha/beta hydrolase"/>
    <property type="match status" value="1"/>
</dbReference>
<proteinExistence type="predicted"/>
<sequence>MVTRDGVRLDSDLYYPKSGGPWPALLMRQPYGRRLASTLVYGHPHWYASQGYLVVIQDVRGRGSSQGEFDLFAHEVEDGEDCLNWVSQLSQCDGSVAMYGFSYQGMTQLYAAANHHPCLKTICPAMVAWDLYRDWGYENGAFCLQNNLGWALQLAADSAKRRGDGNSFQQLMGLARNYDFCDPVPAIPDRLGKLAADSFYHQWISQPPESDYWQRRSPDKRWQIRVKSDIPVLQIGGWFDPHLRGNLRLYGALERCDIKQKMVVGPWGHFPWGSRAGGQNYGESAISAVDQLQLAWFDHFLKGQEPRFNLAKLELFDLGTKQWRYLADWPATPQSWFLQCSGLGTTQGSTLTPTAPNEKLTTGITDVWVHDPWRPVPSWGGHSGYPQGVKERGPVDDRSDVVTYTSEPLKERVTICGTPQILLTAASDRPSFDVALILSQVSDSGEVWALSHGYCTSLEEEATLTIFLQAICATLSVGDRLRISLAGASFPAYGVNPGTGQEAVLANLVDQQIITLALVTNGTTQNHLQLPILLGE</sequence>
<dbReference type="InterPro" id="IPR029058">
    <property type="entry name" value="AB_hydrolase_fold"/>
</dbReference>
<gene>
    <name evidence="3" type="ORF">IQ217_13170</name>
</gene>
<dbReference type="PANTHER" id="PTHR43056">
    <property type="entry name" value="PEPTIDASE S9 PROLYL OLIGOPEPTIDASE"/>
    <property type="match status" value="1"/>
</dbReference>
<dbReference type="Proteomes" id="UP000658720">
    <property type="component" value="Unassembled WGS sequence"/>
</dbReference>